<sequence length="151" mass="16799">MTLKTFHFVGVASMNITQGVPRIKEIINAVRLISTPVITVKLLDPTDEVLARLPNVQRCLIHADEKNGKTYKLLAEGTVFKQVMAIPNVNTSRTTFNNALVIAKVLGIEAARKSIIDEITATMESSIYDSSYSIILCFNCFIWGTNFLKCF</sequence>
<evidence type="ECO:0000313" key="2">
    <source>
        <dbReference type="WBParaSite" id="ES5_v2.g26448.t1"/>
    </source>
</evidence>
<protein>
    <submittedName>
        <fullName evidence="2">DNA-directed RNA polymerase</fullName>
    </submittedName>
</protein>
<reference evidence="2" key="1">
    <citation type="submission" date="2022-11" db="UniProtKB">
        <authorList>
            <consortium name="WormBaseParasite"/>
        </authorList>
    </citation>
    <scope>IDENTIFICATION</scope>
</reference>
<name>A0AC34GAH0_9BILA</name>
<proteinExistence type="predicted"/>
<evidence type="ECO:0000313" key="1">
    <source>
        <dbReference type="Proteomes" id="UP000887579"/>
    </source>
</evidence>
<accession>A0AC34GAH0</accession>
<dbReference type="Proteomes" id="UP000887579">
    <property type="component" value="Unplaced"/>
</dbReference>
<dbReference type="WBParaSite" id="ES5_v2.g26448.t1">
    <property type="protein sequence ID" value="ES5_v2.g26448.t1"/>
    <property type="gene ID" value="ES5_v2.g26448"/>
</dbReference>
<organism evidence="1 2">
    <name type="scientific">Panagrolaimus sp. ES5</name>
    <dbReference type="NCBI Taxonomy" id="591445"/>
    <lineage>
        <taxon>Eukaryota</taxon>
        <taxon>Metazoa</taxon>
        <taxon>Ecdysozoa</taxon>
        <taxon>Nematoda</taxon>
        <taxon>Chromadorea</taxon>
        <taxon>Rhabditida</taxon>
        <taxon>Tylenchina</taxon>
        <taxon>Panagrolaimomorpha</taxon>
        <taxon>Panagrolaimoidea</taxon>
        <taxon>Panagrolaimidae</taxon>
        <taxon>Panagrolaimus</taxon>
    </lineage>
</organism>